<dbReference type="EMBL" id="BGPR01005204">
    <property type="protein sequence ID" value="GBN07895.1"/>
    <property type="molecule type" value="Genomic_DNA"/>
</dbReference>
<comment type="caution">
    <text evidence="2">The sequence shown here is derived from an EMBL/GenBank/DDBJ whole genome shotgun (WGS) entry which is preliminary data.</text>
</comment>
<feature type="compositionally biased region" description="Polar residues" evidence="1">
    <location>
        <begin position="161"/>
        <end position="179"/>
    </location>
</feature>
<evidence type="ECO:0000256" key="1">
    <source>
        <dbReference type="SAM" id="MobiDB-lite"/>
    </source>
</evidence>
<feature type="region of interest" description="Disordered" evidence="1">
    <location>
        <begin position="117"/>
        <end position="179"/>
    </location>
</feature>
<name>A0A4Y2KZZ4_ARAVE</name>
<accession>A0A4Y2KZZ4</accession>
<sequence>MKNIRTDTEVGFQPAITGHTPNPQFFCYHFSKPQVELPLLAETPGSDEEQSQGYSVNHKWSFPSLLKLLDQMKNSRTDTELGIQAAITGYGPTPHDIGGGRIPLVRASSESAVSCLPKPSVRTKARSAAQLRHSTGRPRRWSGPNQTESPQPVPVQCHTRFGSQSDGPSPQNQSLSRSCGSNLPTSFTYIVQST</sequence>
<evidence type="ECO:0000313" key="2">
    <source>
        <dbReference type="EMBL" id="GBN07895.1"/>
    </source>
</evidence>
<reference evidence="2 3" key="1">
    <citation type="journal article" date="2019" name="Sci. Rep.">
        <title>Orb-weaving spider Araneus ventricosus genome elucidates the spidroin gene catalogue.</title>
        <authorList>
            <person name="Kono N."/>
            <person name="Nakamura H."/>
            <person name="Ohtoshi R."/>
            <person name="Moran D.A.P."/>
            <person name="Shinohara A."/>
            <person name="Yoshida Y."/>
            <person name="Fujiwara M."/>
            <person name="Mori M."/>
            <person name="Tomita M."/>
            <person name="Arakawa K."/>
        </authorList>
    </citation>
    <scope>NUCLEOTIDE SEQUENCE [LARGE SCALE GENOMIC DNA]</scope>
</reference>
<gene>
    <name evidence="2" type="ORF">AVEN_274582_1</name>
</gene>
<proteinExistence type="predicted"/>
<protein>
    <submittedName>
        <fullName evidence="2">Uncharacterized protein</fullName>
    </submittedName>
</protein>
<evidence type="ECO:0000313" key="3">
    <source>
        <dbReference type="Proteomes" id="UP000499080"/>
    </source>
</evidence>
<organism evidence="2 3">
    <name type="scientific">Araneus ventricosus</name>
    <name type="common">Orbweaver spider</name>
    <name type="synonym">Epeira ventricosa</name>
    <dbReference type="NCBI Taxonomy" id="182803"/>
    <lineage>
        <taxon>Eukaryota</taxon>
        <taxon>Metazoa</taxon>
        <taxon>Ecdysozoa</taxon>
        <taxon>Arthropoda</taxon>
        <taxon>Chelicerata</taxon>
        <taxon>Arachnida</taxon>
        <taxon>Araneae</taxon>
        <taxon>Araneomorphae</taxon>
        <taxon>Entelegynae</taxon>
        <taxon>Araneoidea</taxon>
        <taxon>Araneidae</taxon>
        <taxon>Araneus</taxon>
    </lineage>
</organism>
<dbReference type="AlphaFoldDB" id="A0A4Y2KZZ4"/>
<dbReference type="Proteomes" id="UP000499080">
    <property type="component" value="Unassembled WGS sequence"/>
</dbReference>
<keyword evidence="3" id="KW-1185">Reference proteome</keyword>